<feature type="region of interest" description="Disordered" evidence="1">
    <location>
        <begin position="1"/>
        <end position="30"/>
    </location>
</feature>
<dbReference type="AlphaFoldDB" id="A0AAW1T760"/>
<evidence type="ECO:0000256" key="1">
    <source>
        <dbReference type="SAM" id="MobiDB-lite"/>
    </source>
</evidence>
<keyword evidence="3" id="KW-1185">Reference proteome</keyword>
<accession>A0AAW1T760</accession>
<name>A0AAW1T760_9CHLO</name>
<feature type="compositionally biased region" description="Polar residues" evidence="1">
    <location>
        <begin position="1"/>
        <end position="12"/>
    </location>
</feature>
<proteinExistence type="predicted"/>
<evidence type="ECO:0000313" key="3">
    <source>
        <dbReference type="Proteomes" id="UP001485043"/>
    </source>
</evidence>
<comment type="caution">
    <text evidence="2">The sequence shown here is derived from an EMBL/GenBank/DDBJ whole genome shotgun (WGS) entry which is preliminary data.</text>
</comment>
<protein>
    <submittedName>
        <fullName evidence="2">Uncharacterized protein</fullName>
    </submittedName>
</protein>
<evidence type="ECO:0000313" key="2">
    <source>
        <dbReference type="EMBL" id="KAK9864783.1"/>
    </source>
</evidence>
<gene>
    <name evidence="2" type="ORF">WJX84_010408</name>
</gene>
<dbReference type="EMBL" id="JALJOV010000315">
    <property type="protein sequence ID" value="KAK9864783.1"/>
    <property type="molecule type" value="Genomic_DNA"/>
</dbReference>
<dbReference type="Proteomes" id="UP001485043">
    <property type="component" value="Unassembled WGS sequence"/>
</dbReference>
<sequence length="236" mass="25902">MSQPDGKQSSNTDRSRESKGYVFKHRRGPLIQGLSRGPALELEARLAAQKEAEGHQSIEGVKRRKVQVAQVDRANPGVRMRDLKDRATLRISKRMTRGTLQDEDDQVLESGDFCRSAKMSAEALLDEMANGPKQGRGGVGNVHLLDEHEQKHKALDEDNEWLANGLYAKLPRRPDNLGDDTLAALASLQPNKRLLKEKGGKKAQAPQKATMTALQKAKAAVLKRKAAEAAKEPTSG</sequence>
<reference evidence="2 3" key="1">
    <citation type="journal article" date="2024" name="Nat. Commun.">
        <title>Phylogenomics reveals the evolutionary origins of lichenization in chlorophyte algae.</title>
        <authorList>
            <person name="Puginier C."/>
            <person name="Libourel C."/>
            <person name="Otte J."/>
            <person name="Skaloud P."/>
            <person name="Haon M."/>
            <person name="Grisel S."/>
            <person name="Petersen M."/>
            <person name="Berrin J.G."/>
            <person name="Delaux P.M."/>
            <person name="Dal Grande F."/>
            <person name="Keller J."/>
        </authorList>
    </citation>
    <scope>NUCLEOTIDE SEQUENCE [LARGE SCALE GENOMIC DNA]</scope>
    <source>
        <strain evidence="2 3">SAG 2523</strain>
    </source>
</reference>
<organism evidence="2 3">
    <name type="scientific">Apatococcus fuscideae</name>
    <dbReference type="NCBI Taxonomy" id="2026836"/>
    <lineage>
        <taxon>Eukaryota</taxon>
        <taxon>Viridiplantae</taxon>
        <taxon>Chlorophyta</taxon>
        <taxon>core chlorophytes</taxon>
        <taxon>Trebouxiophyceae</taxon>
        <taxon>Chlorellales</taxon>
        <taxon>Chlorellaceae</taxon>
        <taxon>Apatococcus</taxon>
    </lineage>
</organism>